<dbReference type="Proteomes" id="UP000805614">
    <property type="component" value="Unassembled WGS sequence"/>
</dbReference>
<sequence length="57" mass="6239">MPTCAHSRRHREPRATVPFLTTKAFFQLKGPSRAQQGTSPAHRGKPEADPAAAGNHY</sequence>
<proteinExistence type="predicted"/>
<gene>
    <name evidence="2" type="ORF">HKK74_12485</name>
</gene>
<accession>A0ABR7LN99</accession>
<evidence type="ECO:0000313" key="3">
    <source>
        <dbReference type="Proteomes" id="UP000805614"/>
    </source>
</evidence>
<name>A0ABR7LN99_9ACTN</name>
<organism evidence="2 3">
    <name type="scientific">Actinomadura alba</name>
    <dbReference type="NCBI Taxonomy" id="406431"/>
    <lineage>
        <taxon>Bacteria</taxon>
        <taxon>Bacillati</taxon>
        <taxon>Actinomycetota</taxon>
        <taxon>Actinomycetes</taxon>
        <taxon>Streptosporangiales</taxon>
        <taxon>Thermomonosporaceae</taxon>
        <taxon>Actinomadura</taxon>
    </lineage>
</organism>
<keyword evidence="3" id="KW-1185">Reference proteome</keyword>
<feature type="region of interest" description="Disordered" evidence="1">
    <location>
        <begin position="28"/>
        <end position="57"/>
    </location>
</feature>
<evidence type="ECO:0000313" key="2">
    <source>
        <dbReference type="EMBL" id="MBC6466313.1"/>
    </source>
</evidence>
<reference evidence="2 3" key="1">
    <citation type="submission" date="2020-06" db="EMBL/GenBank/DDBJ databases">
        <title>Actinomadura xiongansis sp. nov., isolated from soil of Baiyangdian.</title>
        <authorList>
            <person name="Zhang X."/>
        </authorList>
    </citation>
    <scope>NUCLEOTIDE SEQUENCE [LARGE SCALE GENOMIC DNA]</scope>
    <source>
        <strain evidence="2 3">HBUM206468</strain>
    </source>
</reference>
<dbReference type="RefSeq" id="WP_187243312.1">
    <property type="nucleotide sequence ID" value="NZ_BAAAOK010000071.1"/>
</dbReference>
<protein>
    <submittedName>
        <fullName evidence="2">Uncharacterized protein</fullName>
    </submittedName>
</protein>
<dbReference type="EMBL" id="JABVEC010000007">
    <property type="protein sequence ID" value="MBC6466313.1"/>
    <property type="molecule type" value="Genomic_DNA"/>
</dbReference>
<evidence type="ECO:0000256" key="1">
    <source>
        <dbReference type="SAM" id="MobiDB-lite"/>
    </source>
</evidence>
<comment type="caution">
    <text evidence="2">The sequence shown here is derived from an EMBL/GenBank/DDBJ whole genome shotgun (WGS) entry which is preliminary data.</text>
</comment>